<proteinExistence type="predicted"/>
<feature type="region of interest" description="Disordered" evidence="1">
    <location>
        <begin position="392"/>
        <end position="412"/>
    </location>
</feature>
<feature type="transmembrane region" description="Helical" evidence="2">
    <location>
        <begin position="65"/>
        <end position="86"/>
    </location>
</feature>
<reference evidence="4" key="1">
    <citation type="submission" date="2017-09" db="EMBL/GenBank/DDBJ databases">
        <title>Depth-based differentiation of microbial function through sediment-hosted aquifers and enrichment of novel symbionts in the deep terrestrial subsurface.</title>
        <authorList>
            <person name="Probst A.J."/>
            <person name="Ladd B."/>
            <person name="Jarett J.K."/>
            <person name="Geller-Mcgrath D.E."/>
            <person name="Sieber C.M.K."/>
            <person name="Emerson J.B."/>
            <person name="Anantharaman K."/>
            <person name="Thomas B.C."/>
            <person name="Malmstrom R."/>
            <person name="Stieglmeier M."/>
            <person name="Klingl A."/>
            <person name="Woyke T."/>
            <person name="Ryan C.M."/>
            <person name="Banfield J.F."/>
        </authorList>
    </citation>
    <scope>NUCLEOTIDE SEQUENCE [LARGE SCALE GENOMIC DNA]</scope>
</reference>
<dbReference type="EMBL" id="PFAA01000026">
    <property type="protein sequence ID" value="PIT96780.1"/>
    <property type="molecule type" value="Genomic_DNA"/>
</dbReference>
<evidence type="ECO:0000256" key="2">
    <source>
        <dbReference type="SAM" id="Phobius"/>
    </source>
</evidence>
<name>A0A2M6WVH6_9BACT</name>
<organism evidence="3 4">
    <name type="scientific">Candidatus Campbellbacteria bacterium CG10_big_fil_rev_8_21_14_0_10_35_52</name>
    <dbReference type="NCBI Taxonomy" id="1974527"/>
    <lineage>
        <taxon>Bacteria</taxon>
        <taxon>Candidatus Campbelliibacteriota</taxon>
    </lineage>
</organism>
<feature type="region of interest" description="Disordered" evidence="1">
    <location>
        <begin position="299"/>
        <end position="321"/>
    </location>
</feature>
<keyword evidence="2" id="KW-1133">Transmembrane helix</keyword>
<evidence type="ECO:0000256" key="1">
    <source>
        <dbReference type="SAM" id="MobiDB-lite"/>
    </source>
</evidence>
<sequence length="412" mass="45882">MILSPIALAGMILPKAQTYSKMWWTSLISNSFFAPAYFLLTYIVVIMINSEGFQKAIGFTKTQTSVIYIIINFGVIITFIILTIILSKQIGAYGSGAVMGFAQSARKWGQGVAGGATFGMGGRILRNTVGRGASKWADSEKVKERAARSGIGGMVGRMQLRGLRGVAGSSFDARATGVGGAIPGGLGKVAGKGGYEAKLENQVKKREKFAESLGKESYDEQIKKRGLVLDIKGQNGKRGKQEEYDDAEVTEKNKKEDLDEMIKQNNKKIKDAKEKMDNAKLDEFKDKYKKEYEDALKEAKREQEKLETELEQKTQDKETKKGILEKAQKKLEAYKPGVERQQQYAKTLEEEKTIDTAFIKVSRKHKIASLKIKKNIKGFKEKQVLDYITKAIKENEDKTDKNKPEDKSNATA</sequence>
<evidence type="ECO:0000313" key="3">
    <source>
        <dbReference type="EMBL" id="PIT96780.1"/>
    </source>
</evidence>
<protein>
    <submittedName>
        <fullName evidence="3">Uncharacterized protein</fullName>
    </submittedName>
</protein>
<comment type="caution">
    <text evidence="3">The sequence shown here is derived from an EMBL/GenBank/DDBJ whole genome shotgun (WGS) entry which is preliminary data.</text>
</comment>
<feature type="transmembrane region" description="Helical" evidence="2">
    <location>
        <begin position="34"/>
        <end position="53"/>
    </location>
</feature>
<evidence type="ECO:0000313" key="4">
    <source>
        <dbReference type="Proteomes" id="UP000230481"/>
    </source>
</evidence>
<gene>
    <name evidence="3" type="ORF">COT82_01260</name>
</gene>
<keyword evidence="2" id="KW-0812">Transmembrane</keyword>
<dbReference type="AlphaFoldDB" id="A0A2M6WVH6"/>
<accession>A0A2M6WVH6</accession>
<keyword evidence="2" id="KW-0472">Membrane</keyword>
<dbReference type="Proteomes" id="UP000230481">
    <property type="component" value="Unassembled WGS sequence"/>
</dbReference>